<evidence type="ECO:0000313" key="4">
    <source>
        <dbReference type="Proteomes" id="UP001183410"/>
    </source>
</evidence>
<sequence>MRVVVVGATGNVGSAVVRALAGEPAVTSVLGLARRLPPRPAERTEWRAVDLRSDAAPARLAELFAGADAVIQLAWMIQPARDPRETWRTNVLGTAAVLRAVAAAGVPTLAVASSVAAYSPGPDDRAVDESWPTHGWPTAAYSREKAYVERLLDLFERDHQDIRVVRLRPGFLFSRAAAAEQRRLFVGPLLVGPLVRPELSPVVPDFPGLRCQVLHTDDAADAYRLAIIRPVRGAFNLAADPVVDARLLADLWHARSVRVPRAAVRAALAGAYRARLAAAPPQLFDTLLRLPVMNCDRARDELGWRPARSAGEALAELVRGLRENSGADTPPLAPHPPGGRARELATGVGRRP</sequence>
<feature type="region of interest" description="Disordered" evidence="1">
    <location>
        <begin position="324"/>
        <end position="352"/>
    </location>
</feature>
<dbReference type="InterPro" id="IPR036291">
    <property type="entry name" value="NAD(P)-bd_dom_sf"/>
</dbReference>
<accession>A0ABU2JNH0</accession>
<evidence type="ECO:0000259" key="2">
    <source>
        <dbReference type="Pfam" id="PF01370"/>
    </source>
</evidence>
<dbReference type="Proteomes" id="UP001183410">
    <property type="component" value="Unassembled WGS sequence"/>
</dbReference>
<dbReference type="Gene3D" id="3.40.50.720">
    <property type="entry name" value="NAD(P)-binding Rossmann-like Domain"/>
    <property type="match status" value="1"/>
</dbReference>
<comment type="caution">
    <text evidence="3">The sequence shown here is derived from an EMBL/GenBank/DDBJ whole genome shotgun (WGS) entry which is preliminary data.</text>
</comment>
<dbReference type="SUPFAM" id="SSF51735">
    <property type="entry name" value="NAD(P)-binding Rossmann-fold domains"/>
    <property type="match status" value="1"/>
</dbReference>
<organism evidence="3 4">
    <name type="scientific">Streptomyces chisholmiae</name>
    <dbReference type="NCBI Taxonomy" id="3075540"/>
    <lineage>
        <taxon>Bacteria</taxon>
        <taxon>Bacillati</taxon>
        <taxon>Actinomycetota</taxon>
        <taxon>Actinomycetes</taxon>
        <taxon>Kitasatosporales</taxon>
        <taxon>Streptomycetaceae</taxon>
        <taxon>Streptomyces</taxon>
    </lineage>
</organism>
<dbReference type="RefSeq" id="WP_311666281.1">
    <property type="nucleotide sequence ID" value="NZ_JAVREO010000004.1"/>
</dbReference>
<protein>
    <submittedName>
        <fullName evidence="3">NAD-dependent epimerase/dehydratase family protein</fullName>
    </submittedName>
</protein>
<dbReference type="InterPro" id="IPR001509">
    <property type="entry name" value="Epimerase_deHydtase"/>
</dbReference>
<dbReference type="InterPro" id="IPR051783">
    <property type="entry name" value="NAD(P)-dependent_oxidoreduct"/>
</dbReference>
<dbReference type="EMBL" id="JAVREO010000004">
    <property type="protein sequence ID" value="MDT0266263.1"/>
    <property type="molecule type" value="Genomic_DNA"/>
</dbReference>
<keyword evidence="4" id="KW-1185">Reference proteome</keyword>
<evidence type="ECO:0000313" key="3">
    <source>
        <dbReference type="EMBL" id="MDT0266263.1"/>
    </source>
</evidence>
<reference evidence="4" key="1">
    <citation type="submission" date="2023-07" db="EMBL/GenBank/DDBJ databases">
        <title>30 novel species of actinomycetes from the DSMZ collection.</title>
        <authorList>
            <person name="Nouioui I."/>
        </authorList>
    </citation>
    <scope>NUCLEOTIDE SEQUENCE [LARGE SCALE GENOMIC DNA]</scope>
    <source>
        <strain evidence="4">DSM 44915</strain>
    </source>
</reference>
<gene>
    <name evidence="3" type="ORF">RM844_08135</name>
</gene>
<dbReference type="PANTHER" id="PTHR48079:SF6">
    <property type="entry name" value="NAD(P)-BINDING DOMAIN-CONTAINING PROTEIN-RELATED"/>
    <property type="match status" value="1"/>
</dbReference>
<feature type="domain" description="NAD-dependent epimerase/dehydratase" evidence="2">
    <location>
        <begin position="3"/>
        <end position="232"/>
    </location>
</feature>
<evidence type="ECO:0000256" key="1">
    <source>
        <dbReference type="SAM" id="MobiDB-lite"/>
    </source>
</evidence>
<dbReference type="PANTHER" id="PTHR48079">
    <property type="entry name" value="PROTEIN YEEZ"/>
    <property type="match status" value="1"/>
</dbReference>
<dbReference type="Pfam" id="PF01370">
    <property type="entry name" value="Epimerase"/>
    <property type="match status" value="1"/>
</dbReference>
<name>A0ABU2JNH0_9ACTN</name>
<proteinExistence type="predicted"/>